<comment type="subunit">
    <text evidence="5">Homodimer; the beta-strands of each monomer intercalate to form a hydrophobic core, while the alpha-helices form wings that extend away from the core.</text>
</comment>
<evidence type="ECO:0000256" key="2">
    <source>
        <dbReference type="ARBA" id="ARBA00022491"/>
    </source>
</evidence>
<gene>
    <name evidence="5 6" type="primary">csrA</name>
    <name evidence="6" type="ORF">ENW96_00095</name>
</gene>
<comment type="similarity">
    <text evidence="5">Belongs to the CsrA/RsmA family.</text>
</comment>
<dbReference type="GO" id="GO:1902208">
    <property type="term" value="P:regulation of bacterial-type flagellum assembly"/>
    <property type="evidence" value="ECO:0007669"/>
    <property type="project" value="UniProtKB-UniRule"/>
</dbReference>
<dbReference type="SUPFAM" id="SSF117130">
    <property type="entry name" value="CsrA-like"/>
    <property type="match status" value="1"/>
</dbReference>
<dbReference type="NCBIfam" id="NF002469">
    <property type="entry name" value="PRK01712.1"/>
    <property type="match status" value="1"/>
</dbReference>
<dbReference type="AlphaFoldDB" id="A0A7C3UVV1"/>
<dbReference type="GO" id="GO:0045947">
    <property type="term" value="P:negative regulation of translational initiation"/>
    <property type="evidence" value="ECO:0007669"/>
    <property type="project" value="UniProtKB-UniRule"/>
</dbReference>
<dbReference type="FunFam" id="2.60.40.4380:FF:000002">
    <property type="entry name" value="Translational regulator CsrA"/>
    <property type="match status" value="1"/>
</dbReference>
<evidence type="ECO:0000256" key="4">
    <source>
        <dbReference type="ARBA" id="ARBA00022884"/>
    </source>
</evidence>
<dbReference type="GO" id="GO:0006109">
    <property type="term" value="P:regulation of carbohydrate metabolic process"/>
    <property type="evidence" value="ECO:0007669"/>
    <property type="project" value="InterPro"/>
</dbReference>
<keyword evidence="3 5" id="KW-0810">Translation regulation</keyword>
<proteinExistence type="inferred from homology"/>
<dbReference type="GO" id="GO:0044781">
    <property type="term" value="P:bacterial-type flagellum organization"/>
    <property type="evidence" value="ECO:0007669"/>
    <property type="project" value="UniProtKB-KW"/>
</dbReference>
<evidence type="ECO:0000313" key="6">
    <source>
        <dbReference type="EMBL" id="HGF32778.1"/>
    </source>
</evidence>
<reference evidence="6" key="1">
    <citation type="journal article" date="2020" name="mSystems">
        <title>Genome- and Community-Level Interaction Insights into Carbon Utilization and Element Cycling Functions of Hydrothermarchaeota in Hydrothermal Sediment.</title>
        <authorList>
            <person name="Zhou Z."/>
            <person name="Liu Y."/>
            <person name="Xu W."/>
            <person name="Pan J."/>
            <person name="Luo Z.H."/>
            <person name="Li M."/>
        </authorList>
    </citation>
    <scope>NUCLEOTIDE SEQUENCE [LARGE SCALE GENOMIC DNA]</scope>
    <source>
        <strain evidence="6">SpSt-897</strain>
    </source>
</reference>
<dbReference type="InterPro" id="IPR036107">
    <property type="entry name" value="CsrA_sf"/>
</dbReference>
<name>A0A7C3UVV1_9BACT</name>
<dbReference type="PANTHER" id="PTHR34984:SF1">
    <property type="entry name" value="CARBON STORAGE REGULATOR"/>
    <property type="match status" value="1"/>
</dbReference>
<dbReference type="Gene3D" id="2.60.40.4380">
    <property type="entry name" value="Translational regulator CsrA"/>
    <property type="match status" value="1"/>
</dbReference>
<keyword evidence="2 5" id="KW-0678">Repressor</keyword>
<keyword evidence="5" id="KW-1005">Bacterial flagellum biogenesis</keyword>
<dbReference type="GO" id="GO:0005829">
    <property type="term" value="C:cytosol"/>
    <property type="evidence" value="ECO:0007669"/>
    <property type="project" value="TreeGrafter"/>
</dbReference>
<keyword evidence="4 5" id="KW-0694">RNA-binding</keyword>
<dbReference type="NCBIfam" id="TIGR00202">
    <property type="entry name" value="csrA"/>
    <property type="match status" value="1"/>
</dbReference>
<dbReference type="GO" id="GO:0048027">
    <property type="term" value="F:mRNA 5'-UTR binding"/>
    <property type="evidence" value="ECO:0007669"/>
    <property type="project" value="UniProtKB-UniRule"/>
</dbReference>
<dbReference type="EMBL" id="DTMF01000004">
    <property type="protein sequence ID" value="HGF32778.1"/>
    <property type="molecule type" value="Genomic_DNA"/>
</dbReference>
<dbReference type="Pfam" id="PF02599">
    <property type="entry name" value="CsrA"/>
    <property type="match status" value="1"/>
</dbReference>
<evidence type="ECO:0000256" key="5">
    <source>
        <dbReference type="HAMAP-Rule" id="MF_00167"/>
    </source>
</evidence>
<comment type="caution">
    <text evidence="6">The sequence shown here is derived from an EMBL/GenBank/DDBJ whole genome shotgun (WGS) entry which is preliminary data.</text>
</comment>
<dbReference type="PANTHER" id="PTHR34984">
    <property type="entry name" value="CARBON STORAGE REGULATOR"/>
    <property type="match status" value="1"/>
</dbReference>
<keyword evidence="1 5" id="KW-0963">Cytoplasm</keyword>
<accession>A0A7C3UVV1</accession>
<dbReference type="HAMAP" id="MF_00167">
    <property type="entry name" value="CsrA"/>
    <property type="match status" value="1"/>
</dbReference>
<comment type="function">
    <text evidence="5">A translational regulator that binds mRNA to regulate translation initiation and/or mRNA stability. Usually binds in the 5'-UTR at or near the Shine-Dalgarno sequence preventing ribosome-binding, thus repressing translation. Its main target seems to be the major flagellin gene, while its function is anatagonized by FliW.</text>
</comment>
<dbReference type="InterPro" id="IPR003751">
    <property type="entry name" value="CsrA"/>
</dbReference>
<dbReference type="GO" id="GO:0006402">
    <property type="term" value="P:mRNA catabolic process"/>
    <property type="evidence" value="ECO:0007669"/>
    <property type="project" value="InterPro"/>
</dbReference>
<comment type="subcellular location">
    <subcellularLocation>
        <location evidence="5">Cytoplasm</location>
    </subcellularLocation>
</comment>
<evidence type="ECO:0000256" key="3">
    <source>
        <dbReference type="ARBA" id="ARBA00022845"/>
    </source>
</evidence>
<protein>
    <recommendedName>
        <fullName evidence="5">Translational regulator CsrA</fullName>
    </recommendedName>
</protein>
<evidence type="ECO:0000256" key="1">
    <source>
        <dbReference type="ARBA" id="ARBA00022490"/>
    </source>
</evidence>
<sequence length="76" mass="8799">MLILTRKSGEGLFIGDNIRITILEIRGKQIRLGIEAPPNVVVLREEIYRRIQEENLQASGTRDVDVKEIAQLWRQE</sequence>
<organism evidence="6">
    <name type="scientific">Desulfobacca acetoxidans</name>
    <dbReference type="NCBI Taxonomy" id="60893"/>
    <lineage>
        <taxon>Bacteria</taxon>
        <taxon>Pseudomonadati</taxon>
        <taxon>Thermodesulfobacteriota</taxon>
        <taxon>Desulfobaccia</taxon>
        <taxon>Desulfobaccales</taxon>
        <taxon>Desulfobaccaceae</taxon>
        <taxon>Desulfobacca</taxon>
    </lineage>
</organism>